<accession>A0A381C3P6</accession>
<dbReference type="AlphaFoldDB" id="A0A381C3P6"/>
<evidence type="ECO:0000313" key="2">
    <source>
        <dbReference type="Proteomes" id="UP000255528"/>
    </source>
</evidence>
<dbReference type="EMBL" id="UIGI01000001">
    <property type="protein sequence ID" value="SUW62422.1"/>
    <property type="molecule type" value="Genomic_DNA"/>
</dbReference>
<protein>
    <submittedName>
        <fullName evidence="1">Uncharacterized protein</fullName>
    </submittedName>
</protein>
<name>A0A381C3P6_9ENTR</name>
<organism evidence="1 2">
    <name type="scientific">Buttiauxella agrestis</name>
    <dbReference type="NCBI Taxonomy" id="82977"/>
    <lineage>
        <taxon>Bacteria</taxon>
        <taxon>Pseudomonadati</taxon>
        <taxon>Pseudomonadota</taxon>
        <taxon>Gammaproteobacteria</taxon>
        <taxon>Enterobacterales</taxon>
        <taxon>Enterobacteriaceae</taxon>
        <taxon>Buttiauxella</taxon>
    </lineage>
</organism>
<dbReference type="Proteomes" id="UP000255528">
    <property type="component" value="Unassembled WGS sequence"/>
</dbReference>
<sequence length="56" mass="6808">MFMSKYTHGNIRDDYQQNKHQSLTFGDRHHIKRAKNTFKNAFQRCLSLFTQKYKPT</sequence>
<evidence type="ECO:0000313" key="1">
    <source>
        <dbReference type="EMBL" id="SUW62422.1"/>
    </source>
</evidence>
<proteinExistence type="predicted"/>
<reference evidence="1 2" key="1">
    <citation type="submission" date="2018-06" db="EMBL/GenBank/DDBJ databases">
        <authorList>
            <consortium name="Pathogen Informatics"/>
            <person name="Doyle S."/>
        </authorList>
    </citation>
    <scope>NUCLEOTIDE SEQUENCE [LARGE SCALE GENOMIC DNA]</scope>
    <source>
        <strain evidence="1 2">NCTC12119</strain>
    </source>
</reference>
<gene>
    <name evidence="1" type="ORF">NCTC12119_00851</name>
</gene>